<dbReference type="RefSeq" id="WP_111062710.1">
    <property type="nucleotide sequence ID" value="NZ_JBHUCU010000016.1"/>
</dbReference>
<dbReference type="EMBL" id="QKSB01000004">
    <property type="protein sequence ID" value="PZE17185.1"/>
    <property type="molecule type" value="Genomic_DNA"/>
</dbReference>
<gene>
    <name evidence="1" type="ORF">DNU06_07890</name>
</gene>
<comment type="caution">
    <text evidence="1">The sequence shown here is derived from an EMBL/GenBank/DDBJ whole genome shotgun (WGS) entry which is preliminary data.</text>
</comment>
<dbReference type="Proteomes" id="UP000249248">
    <property type="component" value="Unassembled WGS sequence"/>
</dbReference>
<reference evidence="1 2" key="1">
    <citation type="submission" date="2018-06" db="EMBL/GenBank/DDBJ databases">
        <title>The draft genome sequence of Crocinitomix sp. SM1701.</title>
        <authorList>
            <person name="Zhang X."/>
        </authorList>
    </citation>
    <scope>NUCLEOTIDE SEQUENCE [LARGE SCALE GENOMIC DNA]</scope>
    <source>
        <strain evidence="1 2">SM1701</strain>
    </source>
</reference>
<proteinExistence type="predicted"/>
<organism evidence="1 2">
    <name type="scientific">Putridiphycobacter roseus</name>
    <dbReference type="NCBI Taxonomy" id="2219161"/>
    <lineage>
        <taxon>Bacteria</taxon>
        <taxon>Pseudomonadati</taxon>
        <taxon>Bacteroidota</taxon>
        <taxon>Flavobacteriia</taxon>
        <taxon>Flavobacteriales</taxon>
        <taxon>Crocinitomicaceae</taxon>
        <taxon>Putridiphycobacter</taxon>
    </lineage>
</organism>
<sequence>MQNKINAILLLVFAILTQGTLQAQKLNNLSIALTNETYSFPFTRFLPLHPGLEIGTTLFQSKSGNSTHHINAYLGGYHHQKVENALYLRTAYSYQYNIKNTIGIDAPVGIGYQHTFYPGETYVQNTDTGAWENKKQWGKSHALLTFGLGLTYLKANRLQPFIRYESNIDLPLYNSYLTTRTFFKLGMHIKLN</sequence>
<dbReference type="AlphaFoldDB" id="A0A2W1NCT0"/>
<evidence type="ECO:0000313" key="1">
    <source>
        <dbReference type="EMBL" id="PZE17185.1"/>
    </source>
</evidence>
<name>A0A2W1NCT0_9FLAO</name>
<keyword evidence="2" id="KW-1185">Reference proteome</keyword>
<evidence type="ECO:0008006" key="3">
    <source>
        <dbReference type="Google" id="ProtNLM"/>
    </source>
</evidence>
<dbReference type="OrthoDB" id="660961at2"/>
<protein>
    <recommendedName>
        <fullName evidence="3">Outer membrane protein beta-barrel domain-containing protein</fullName>
    </recommendedName>
</protein>
<accession>A0A2W1NCT0</accession>
<evidence type="ECO:0000313" key="2">
    <source>
        <dbReference type="Proteomes" id="UP000249248"/>
    </source>
</evidence>